<sequence>MSQSDPSAHSPAPRQHDMKREKLLKGREDLLAIVSAQLLLRAERDDLETRKRRIWVDVGGGTGYNIEAMSKFLDVPKFFDAVYMVELVPSLCEIARERFCELGWTNVHVICQDARAFRLEDYELPDSGYASSPVNSGQAQRGHEEGGADLITLSYSLSMIPDFHAVIDRFSNLLSPHGIIGVIDFYVQSEADASDRTYTGGLFGRHVNYLSRTLWRAWFELDWVGLEPARRDYLEYRLGTILTLNLRNKSLGSIPYYIWIGCRKDPTVAWFHHGAAAAQSPLWIRKGKQNDSNKLNLEGRRGQPDIPPKVLELALHNLSANLPLPAAFYQNQPWRVYYDDRLERYTQFSDEYIYSFTWEDSEVDQALLNIGPDDTVLAITSAGDNVLSYALHSPAKIHAVDLNPAQNHLLELKLAGYMALPYSDFWQLFGEGKHPDFRSLLTSRLSAHLSSRAFQYWLHHANVFNPAAGRGLYDTGGSRHALPAIRWASRLVGRRKAVKQLLEAPTLEKQRSIWIFKMRPALSSTLISHMLVQSEGFLWKALGVPKTQLAMIEEDYASSFEEPMFSSKRQRGNALYQYMMDTLEPVFTHCHVASENPYYFISLAGTYTPQCHPEYLAPQAHEKLSQRGALDKIRIHTDSLVDVLEESLSPGSLTVAVIMDSMDWFAPGDETAVKQVEALNRALAMNGRVLFRSAARVPWLLIWKGDELEVDLMGRMVGRRHEMFAGGGEKSVSPKGIRLGEENA</sequence>
<gene>
    <name evidence="2" type="ORF">CTHT_0059060</name>
</gene>
<organism evidence="3">
    <name type="scientific">Chaetomium thermophilum (strain DSM 1495 / CBS 144.50 / IMI 039719)</name>
    <name type="common">Thermochaetoides thermophila</name>
    <dbReference type="NCBI Taxonomy" id="759272"/>
    <lineage>
        <taxon>Eukaryota</taxon>
        <taxon>Fungi</taxon>
        <taxon>Dikarya</taxon>
        <taxon>Ascomycota</taxon>
        <taxon>Pezizomycotina</taxon>
        <taxon>Sordariomycetes</taxon>
        <taxon>Sordariomycetidae</taxon>
        <taxon>Sordariales</taxon>
        <taxon>Chaetomiaceae</taxon>
        <taxon>Thermochaetoides</taxon>
    </lineage>
</organism>
<dbReference type="InterPro" id="IPR021829">
    <property type="entry name" value="DUF3419"/>
</dbReference>
<dbReference type="EMBL" id="GL988045">
    <property type="protein sequence ID" value="EGS19280.1"/>
    <property type="molecule type" value="Genomic_DNA"/>
</dbReference>
<dbReference type="RefSeq" id="XP_006696225.1">
    <property type="nucleotide sequence ID" value="XM_006696162.1"/>
</dbReference>
<evidence type="ECO:0000256" key="1">
    <source>
        <dbReference type="SAM" id="MobiDB-lite"/>
    </source>
</evidence>
<dbReference type="CDD" id="cd02440">
    <property type="entry name" value="AdoMet_MTases"/>
    <property type="match status" value="1"/>
</dbReference>
<evidence type="ECO:0000313" key="3">
    <source>
        <dbReference type="Proteomes" id="UP000008066"/>
    </source>
</evidence>
<dbReference type="AlphaFoldDB" id="G0SD60"/>
<keyword evidence="3" id="KW-1185">Reference proteome</keyword>
<dbReference type="InterPro" id="IPR029063">
    <property type="entry name" value="SAM-dependent_MTases_sf"/>
</dbReference>
<dbReference type="eggNOG" id="ENOG502QQCH">
    <property type="taxonomic scope" value="Eukaryota"/>
</dbReference>
<name>G0SD60_CHATD</name>
<dbReference type="Proteomes" id="UP000008066">
    <property type="component" value="Unassembled WGS sequence"/>
</dbReference>
<dbReference type="PANTHER" id="PTHR47473">
    <property type="entry name" value="BTA1P"/>
    <property type="match status" value="1"/>
</dbReference>
<dbReference type="HOGENOM" id="CLU_020809_0_0_1"/>
<reference evidence="2 3" key="1">
    <citation type="journal article" date="2011" name="Cell">
        <title>Insight into structure and assembly of the nuclear pore complex by utilizing the genome of a eukaryotic thermophile.</title>
        <authorList>
            <person name="Amlacher S."/>
            <person name="Sarges P."/>
            <person name="Flemming D."/>
            <person name="van Noort V."/>
            <person name="Kunze R."/>
            <person name="Devos D.P."/>
            <person name="Arumugam M."/>
            <person name="Bork P."/>
            <person name="Hurt E."/>
        </authorList>
    </citation>
    <scope>NUCLEOTIDE SEQUENCE [LARGE SCALE GENOMIC DNA]</scope>
    <source>
        <strain evidence="3">DSM 1495 / CBS 144.50 / IMI 039719</strain>
    </source>
</reference>
<dbReference type="OrthoDB" id="10253390at2759"/>
<feature type="region of interest" description="Disordered" evidence="1">
    <location>
        <begin position="725"/>
        <end position="744"/>
    </location>
</feature>
<dbReference type="SUPFAM" id="SSF53335">
    <property type="entry name" value="S-adenosyl-L-methionine-dependent methyltransferases"/>
    <property type="match status" value="1"/>
</dbReference>
<dbReference type="KEGG" id="cthr:CTHT_0059060"/>
<dbReference type="OMA" id="CQDARKF"/>
<proteinExistence type="predicted"/>
<dbReference type="PANTHER" id="PTHR47473:SF1">
    <property type="entry name" value="METHYLTRANSFERASE DOMAIN-CONTAINING PROTEIN"/>
    <property type="match status" value="1"/>
</dbReference>
<evidence type="ECO:0000313" key="2">
    <source>
        <dbReference type="EMBL" id="EGS19280.1"/>
    </source>
</evidence>
<accession>G0SD60</accession>
<dbReference type="Gene3D" id="3.40.50.150">
    <property type="entry name" value="Vaccinia Virus protein VP39"/>
    <property type="match status" value="1"/>
</dbReference>
<dbReference type="Pfam" id="PF11899">
    <property type="entry name" value="DUF3419"/>
    <property type="match status" value="1"/>
</dbReference>
<protein>
    <recommendedName>
        <fullName evidence="4">Methyltransferase domain-containing protein</fullName>
    </recommendedName>
</protein>
<dbReference type="GeneID" id="18259944"/>
<dbReference type="STRING" id="759272.G0SD60"/>
<dbReference type="Pfam" id="PF13489">
    <property type="entry name" value="Methyltransf_23"/>
    <property type="match status" value="1"/>
</dbReference>
<evidence type="ECO:0008006" key="4">
    <source>
        <dbReference type="Google" id="ProtNLM"/>
    </source>
</evidence>